<protein>
    <submittedName>
        <fullName evidence="5">Tyrosine-type recombinase/integrase</fullName>
    </submittedName>
</protein>
<accession>A0ABW5UUG0</accession>
<keyword evidence="6" id="KW-1185">Reference proteome</keyword>
<evidence type="ECO:0000256" key="1">
    <source>
        <dbReference type="ARBA" id="ARBA00008857"/>
    </source>
</evidence>
<dbReference type="Gene3D" id="1.10.150.130">
    <property type="match status" value="1"/>
</dbReference>
<evidence type="ECO:0000256" key="3">
    <source>
        <dbReference type="ARBA" id="ARBA00023172"/>
    </source>
</evidence>
<comment type="caution">
    <text evidence="5">The sequence shown here is derived from an EMBL/GenBank/DDBJ whole genome shotgun (WGS) entry which is preliminary data.</text>
</comment>
<proteinExistence type="inferred from homology"/>
<gene>
    <name evidence="5" type="ORF">ACFSW7_01585</name>
</gene>
<dbReference type="InterPro" id="IPR050090">
    <property type="entry name" value="Tyrosine_recombinase_XerCD"/>
</dbReference>
<evidence type="ECO:0000256" key="2">
    <source>
        <dbReference type="ARBA" id="ARBA00023125"/>
    </source>
</evidence>
<keyword evidence="3" id="KW-0233">DNA recombination</keyword>
<dbReference type="InterPro" id="IPR013762">
    <property type="entry name" value="Integrase-like_cat_sf"/>
</dbReference>
<keyword evidence="2" id="KW-0238">DNA-binding</keyword>
<reference evidence="6" key="1">
    <citation type="journal article" date="2019" name="Int. J. Syst. Evol. Microbiol.">
        <title>The Global Catalogue of Microorganisms (GCM) 10K type strain sequencing project: providing services to taxonomists for standard genome sequencing and annotation.</title>
        <authorList>
            <consortium name="The Broad Institute Genomics Platform"/>
            <consortium name="The Broad Institute Genome Sequencing Center for Infectious Disease"/>
            <person name="Wu L."/>
            <person name="Ma J."/>
        </authorList>
    </citation>
    <scope>NUCLEOTIDE SEQUENCE [LARGE SCALE GENOMIC DNA]</scope>
    <source>
        <strain evidence="6">TISTR 1514</strain>
    </source>
</reference>
<dbReference type="Gene3D" id="1.10.443.10">
    <property type="entry name" value="Intergrase catalytic core"/>
    <property type="match status" value="1"/>
</dbReference>
<dbReference type="PROSITE" id="PS51898">
    <property type="entry name" value="TYR_RECOMBINASE"/>
    <property type="match status" value="1"/>
</dbReference>
<dbReference type="PANTHER" id="PTHR30349">
    <property type="entry name" value="PHAGE INTEGRASE-RELATED"/>
    <property type="match status" value="1"/>
</dbReference>
<dbReference type="Pfam" id="PF00589">
    <property type="entry name" value="Phage_integrase"/>
    <property type="match status" value="1"/>
</dbReference>
<organism evidence="5 6">
    <name type="scientific">Gulosibacter faecalis</name>
    <dbReference type="NCBI Taxonomy" id="272240"/>
    <lineage>
        <taxon>Bacteria</taxon>
        <taxon>Bacillati</taxon>
        <taxon>Actinomycetota</taxon>
        <taxon>Actinomycetes</taxon>
        <taxon>Micrococcales</taxon>
        <taxon>Microbacteriaceae</taxon>
        <taxon>Gulosibacter</taxon>
    </lineage>
</organism>
<dbReference type="RefSeq" id="WP_019618397.1">
    <property type="nucleotide sequence ID" value="NZ_JBHUNE010000001.1"/>
</dbReference>
<dbReference type="InterPro" id="IPR010998">
    <property type="entry name" value="Integrase_recombinase_N"/>
</dbReference>
<dbReference type="Proteomes" id="UP001597492">
    <property type="component" value="Unassembled WGS sequence"/>
</dbReference>
<evidence type="ECO:0000313" key="6">
    <source>
        <dbReference type="Proteomes" id="UP001597492"/>
    </source>
</evidence>
<evidence type="ECO:0000259" key="4">
    <source>
        <dbReference type="PROSITE" id="PS51898"/>
    </source>
</evidence>
<dbReference type="EMBL" id="JBHUNE010000001">
    <property type="protein sequence ID" value="MFD2757065.1"/>
    <property type="molecule type" value="Genomic_DNA"/>
</dbReference>
<dbReference type="InterPro" id="IPR002104">
    <property type="entry name" value="Integrase_catalytic"/>
</dbReference>
<dbReference type="InterPro" id="IPR011010">
    <property type="entry name" value="DNA_brk_join_enz"/>
</dbReference>
<comment type="similarity">
    <text evidence="1">Belongs to the 'phage' integrase family.</text>
</comment>
<dbReference type="SUPFAM" id="SSF56349">
    <property type="entry name" value="DNA breaking-rejoining enzymes"/>
    <property type="match status" value="1"/>
</dbReference>
<feature type="domain" description="Tyr recombinase" evidence="4">
    <location>
        <begin position="214"/>
        <end position="413"/>
    </location>
</feature>
<sequence>MAKSWVTDLWTKTAIIGGERVAPTAAQLRKIKSLPDEFRTARFGKGNRWRVGWVDPQGKQRTRTYATRAAADEYAASLDEDLRVGRYTSPENAGKTFDDVATLWLASKRKAKGSTIWRYTRDLDRWVRPKWGSMPIGQIDRAAVETWVDELTSGTAPISQDAKRRNVGGLAPKTVQGIVGIAFGSPMRWALEQRWITENPLRRIELPQPDDGDDETPALSYLEVELLADAVRTIPRPKRAVNESDGQVSYTLVQFLAYTGLRINEACALDWRDVDLHKRRVRVRSTWTVDKTGKRVIGPPKGWERRTVPLPAHVVALLEATERKDRVGWVFKSPRGEALDDKNWRNRVWAPAIREVGLDGFTIHGLRHTAVSNAIAAGADVKLIQLMCGHKSATMTLDVYGHLWPDRLDEVVDAVSEARRRALVVPVRLVEDL</sequence>
<dbReference type="PANTHER" id="PTHR30349:SF41">
    <property type="entry name" value="INTEGRASE_RECOMBINASE PROTEIN MJ0367-RELATED"/>
    <property type="match status" value="1"/>
</dbReference>
<name>A0ABW5UUG0_9MICO</name>
<dbReference type="CDD" id="cd01189">
    <property type="entry name" value="INT_ICEBs1_C_like"/>
    <property type="match status" value="1"/>
</dbReference>
<evidence type="ECO:0000313" key="5">
    <source>
        <dbReference type="EMBL" id="MFD2757065.1"/>
    </source>
</evidence>